<protein>
    <submittedName>
        <fullName evidence="2">Uncharacterized protein</fullName>
    </submittedName>
</protein>
<keyword evidence="1" id="KW-0175">Coiled coil</keyword>
<gene>
    <name evidence="2" type="ORF">F2Q68_00000316</name>
</gene>
<dbReference type="Proteomes" id="UP000712281">
    <property type="component" value="Unassembled WGS sequence"/>
</dbReference>
<organism evidence="2 3">
    <name type="scientific">Brassica cretica</name>
    <name type="common">Mustard</name>
    <dbReference type="NCBI Taxonomy" id="69181"/>
    <lineage>
        <taxon>Eukaryota</taxon>
        <taxon>Viridiplantae</taxon>
        <taxon>Streptophyta</taxon>
        <taxon>Embryophyta</taxon>
        <taxon>Tracheophyta</taxon>
        <taxon>Spermatophyta</taxon>
        <taxon>Magnoliopsida</taxon>
        <taxon>eudicotyledons</taxon>
        <taxon>Gunneridae</taxon>
        <taxon>Pentapetalae</taxon>
        <taxon>rosids</taxon>
        <taxon>malvids</taxon>
        <taxon>Brassicales</taxon>
        <taxon>Brassicaceae</taxon>
        <taxon>Brassiceae</taxon>
        <taxon>Brassica</taxon>
    </lineage>
</organism>
<evidence type="ECO:0000313" key="3">
    <source>
        <dbReference type="Proteomes" id="UP000712281"/>
    </source>
</evidence>
<feature type="coiled-coil region" evidence="1">
    <location>
        <begin position="20"/>
        <end position="47"/>
    </location>
</feature>
<evidence type="ECO:0000256" key="1">
    <source>
        <dbReference type="SAM" id="Coils"/>
    </source>
</evidence>
<evidence type="ECO:0000313" key="2">
    <source>
        <dbReference type="EMBL" id="KAF2578132.1"/>
    </source>
</evidence>
<reference evidence="2" key="1">
    <citation type="submission" date="2019-12" db="EMBL/GenBank/DDBJ databases">
        <title>Genome sequencing and annotation of Brassica cretica.</title>
        <authorList>
            <person name="Studholme D.J."/>
            <person name="Sarris P.F."/>
        </authorList>
    </citation>
    <scope>NUCLEOTIDE SEQUENCE</scope>
    <source>
        <strain evidence="2">PFS-001/15</strain>
        <tissue evidence="2">Leaf</tissue>
    </source>
</reference>
<proteinExistence type="predicted"/>
<name>A0A8S9J9G1_BRACR</name>
<comment type="caution">
    <text evidence="2">The sequence shown here is derived from an EMBL/GenBank/DDBJ whole genome shotgun (WGS) entry which is preliminary data.</text>
</comment>
<dbReference type="EMBL" id="QGKW02001660">
    <property type="protein sequence ID" value="KAF2578132.1"/>
    <property type="molecule type" value="Genomic_DNA"/>
</dbReference>
<sequence>MVVQTIREQLKNLNDFPKLMAELEGQEEALEAELEGQEEALEDINDNIIRFYQP</sequence>
<accession>A0A8S9J9G1</accession>
<dbReference type="AlphaFoldDB" id="A0A8S9J9G1"/>